<dbReference type="EMBL" id="CP018135">
    <property type="protein sequence ID" value="APF40346.1"/>
    <property type="molecule type" value="Genomic_DNA"/>
</dbReference>
<dbReference type="GO" id="GO:0016747">
    <property type="term" value="F:acyltransferase activity, transferring groups other than amino-acyl groups"/>
    <property type="evidence" value="ECO:0007669"/>
    <property type="project" value="InterPro"/>
</dbReference>
<dbReference type="InterPro" id="IPR025289">
    <property type="entry name" value="DUF4081"/>
</dbReference>
<dbReference type="Gene3D" id="3.40.630.30">
    <property type="match status" value="1"/>
</dbReference>
<accession>A0A1L2ZMK5</accession>
<evidence type="ECO:0000259" key="1">
    <source>
        <dbReference type="PROSITE" id="PS51186"/>
    </source>
</evidence>
<name>A0A1L2ZMK5_9MICC</name>
<dbReference type="AlphaFoldDB" id="A0A1L2ZMK5"/>
<reference evidence="2 3" key="1">
    <citation type="submission" date="2016-11" db="EMBL/GenBank/DDBJ databases">
        <title>Genome sequencing of Zhihengliuella aestuarii B18 antagonistic to Plasmodiophora brassicae.</title>
        <authorList>
            <person name="Luo Y."/>
        </authorList>
    </citation>
    <scope>NUCLEOTIDE SEQUENCE [LARGE SCALE GENOMIC DNA]</scope>
    <source>
        <strain evidence="2 3">B18</strain>
    </source>
</reference>
<dbReference type="PROSITE" id="PS51186">
    <property type="entry name" value="GNAT"/>
    <property type="match status" value="1"/>
</dbReference>
<dbReference type="OrthoDB" id="5241264at2"/>
<dbReference type="RefSeq" id="WP_084637029.1">
    <property type="nucleotide sequence ID" value="NZ_CP018135.1"/>
</dbReference>
<dbReference type="InterPro" id="IPR016181">
    <property type="entry name" value="Acyl_CoA_acyltransferase"/>
</dbReference>
<proteinExistence type="predicted"/>
<organism evidence="2 3">
    <name type="scientific">Neomicrococcus aestuarii</name>
    <dbReference type="NCBI Taxonomy" id="556325"/>
    <lineage>
        <taxon>Bacteria</taxon>
        <taxon>Bacillati</taxon>
        <taxon>Actinomycetota</taxon>
        <taxon>Actinomycetes</taxon>
        <taxon>Micrococcales</taxon>
        <taxon>Micrococcaceae</taxon>
        <taxon>Neomicrococcus</taxon>
    </lineage>
</organism>
<keyword evidence="3" id="KW-1185">Reference proteome</keyword>
<dbReference type="Proteomes" id="UP000183530">
    <property type="component" value="Chromosome"/>
</dbReference>
<dbReference type="SUPFAM" id="SSF55729">
    <property type="entry name" value="Acyl-CoA N-acyltransferases (Nat)"/>
    <property type="match status" value="1"/>
</dbReference>
<feature type="domain" description="N-acetyltransferase" evidence="1">
    <location>
        <begin position="162"/>
        <end position="302"/>
    </location>
</feature>
<gene>
    <name evidence="2" type="ORF">BHE16_04180</name>
</gene>
<dbReference type="InterPro" id="IPR000182">
    <property type="entry name" value="GNAT_dom"/>
</dbReference>
<evidence type="ECO:0000313" key="2">
    <source>
        <dbReference type="EMBL" id="APF40346.1"/>
    </source>
</evidence>
<dbReference type="Pfam" id="PF00583">
    <property type="entry name" value="Acetyltransf_1"/>
    <property type="match status" value="1"/>
</dbReference>
<evidence type="ECO:0000313" key="3">
    <source>
        <dbReference type="Proteomes" id="UP000183530"/>
    </source>
</evidence>
<dbReference type="STRING" id="556325.BHE16_04180"/>
<sequence length="302" mass="33263">MAKILSKVAPWSRFTKFRGEPGELVSPTIRVLGEEDREDLKALVALDPVSNIFLDSYLYNGHPMNRSGGRAMVFGQYDDAGLRSACWVGSNVVPVNADFEAGQEFGLALLRAGQRYSSVFGPSDGVMGIWSTLQSGHQKALDVRAHQPLMVRSSPSEVVSAPTLRRARVDEFDVMLPTCAAMFEEELGYSPLITGRAYYEQRVQTLISRGYSLVDRDPDGQVVFKAELGNVSPRATQIQGVWMNPSVRGHGLAKSYMAAVIDIALEVAPIVSLYVNDYNKTAVNVYRRVGFEEIGEFATVLF</sequence>
<protein>
    <recommendedName>
        <fullName evidence="1">N-acetyltransferase domain-containing protein</fullName>
    </recommendedName>
</protein>
<dbReference type="KEGG" id="nae:BHE16_04180"/>
<dbReference type="Pfam" id="PF13312">
    <property type="entry name" value="DUF4081"/>
    <property type="match status" value="1"/>
</dbReference>